<accession>A0A2K9DVK8</accession>
<evidence type="ECO:0000256" key="2">
    <source>
        <dbReference type="ARBA" id="ARBA00022448"/>
    </source>
</evidence>
<evidence type="ECO:0000259" key="8">
    <source>
        <dbReference type="PROSITE" id="PS50928"/>
    </source>
</evidence>
<feature type="transmembrane region" description="Helical" evidence="7">
    <location>
        <begin position="135"/>
        <end position="157"/>
    </location>
</feature>
<keyword evidence="2 7" id="KW-0813">Transport</keyword>
<dbReference type="InterPro" id="IPR045621">
    <property type="entry name" value="BPD_transp_1_N"/>
</dbReference>
<feature type="transmembrane region" description="Helical" evidence="7">
    <location>
        <begin position="307"/>
        <end position="333"/>
    </location>
</feature>
<evidence type="ECO:0000256" key="7">
    <source>
        <dbReference type="RuleBase" id="RU363032"/>
    </source>
</evidence>
<evidence type="ECO:0000313" key="9">
    <source>
        <dbReference type="EMBL" id="AUG28673.1"/>
    </source>
</evidence>
<dbReference type="PROSITE" id="PS50928">
    <property type="entry name" value="ABC_TM1"/>
    <property type="match status" value="1"/>
</dbReference>
<evidence type="ECO:0000256" key="1">
    <source>
        <dbReference type="ARBA" id="ARBA00004651"/>
    </source>
</evidence>
<keyword evidence="4 7" id="KW-0812">Transmembrane</keyword>
<dbReference type="GO" id="GO:0005886">
    <property type="term" value="C:plasma membrane"/>
    <property type="evidence" value="ECO:0007669"/>
    <property type="project" value="UniProtKB-SubCell"/>
</dbReference>
<feature type="transmembrane region" description="Helical" evidence="7">
    <location>
        <begin position="178"/>
        <end position="199"/>
    </location>
</feature>
<evidence type="ECO:0000256" key="5">
    <source>
        <dbReference type="ARBA" id="ARBA00022989"/>
    </source>
</evidence>
<gene>
    <name evidence="9" type="ORF">CXR34_03795</name>
</gene>
<dbReference type="AlphaFoldDB" id="A0A2K9DVK8"/>
<evidence type="ECO:0000256" key="4">
    <source>
        <dbReference type="ARBA" id="ARBA00022692"/>
    </source>
</evidence>
<protein>
    <submittedName>
        <fullName evidence="9">ABC transporter permease</fullName>
    </submittedName>
</protein>
<evidence type="ECO:0000256" key="6">
    <source>
        <dbReference type="ARBA" id="ARBA00023136"/>
    </source>
</evidence>
<keyword evidence="6 7" id="KW-0472">Membrane</keyword>
<feature type="domain" description="ABC transmembrane type-1" evidence="8">
    <location>
        <begin position="129"/>
        <end position="326"/>
    </location>
</feature>
<keyword evidence="5 7" id="KW-1133">Transmembrane helix</keyword>
<dbReference type="InterPro" id="IPR035906">
    <property type="entry name" value="MetI-like_sf"/>
</dbReference>
<dbReference type="InterPro" id="IPR000515">
    <property type="entry name" value="MetI-like"/>
</dbReference>
<feature type="transmembrane region" description="Helical" evidence="7">
    <location>
        <begin position="205"/>
        <end position="225"/>
    </location>
</feature>
<sequence length="341" mass="36298">MRERVHCTETAGHIAVTEVADSVSQIDDGEEKPMARLVVGRLIQALSTIFVVVTIAFALGRLSGSPAALLLSENASREQIDALNASLGFDQPLWKQYLDYLVGIVTRGDFGDSYRQSGVPSMQLVLERVPASLELGAVGLVAGVILAAVAAVAVHLTRSRALRTTLLTVGAARQAIPDFFFGLLLVLVFSVALGMLPSLGNRDPLAIIMPAATIATAQFVVYLRLLDNALGEQSRLDYARTAYARGESRFHVVVSEMLPNAVLPVMTIAGISLGSFLGGLVIVENVFAWPGLGQLMLSAVYARDFPVVQSGLIVVAALFILSNALVDVLSALVDPRVRHLA</sequence>
<dbReference type="PANTHER" id="PTHR43163">
    <property type="entry name" value="DIPEPTIDE TRANSPORT SYSTEM PERMEASE PROTEIN DPPB-RELATED"/>
    <property type="match status" value="1"/>
</dbReference>
<comment type="similarity">
    <text evidence="7">Belongs to the binding-protein-dependent transport system permease family.</text>
</comment>
<dbReference type="CDD" id="cd06261">
    <property type="entry name" value="TM_PBP2"/>
    <property type="match status" value="1"/>
</dbReference>
<reference evidence="9 10" key="1">
    <citation type="submission" date="2017-12" db="EMBL/GenBank/DDBJ databases">
        <title>Isolation and characterization of estrogens degradatiion strain Microbacterium hominis SJTG1.</title>
        <authorList>
            <person name="Xiong W."/>
            <person name="Yin C."/>
            <person name="Zheng D."/>
            <person name="Liang R."/>
        </authorList>
    </citation>
    <scope>NUCLEOTIDE SEQUENCE [LARGE SCALE GENOMIC DNA]</scope>
    <source>
        <strain evidence="9 10">SJTG1</strain>
    </source>
</reference>
<name>A0A2K9DVK8_9MICO</name>
<feature type="transmembrane region" description="Helical" evidence="7">
    <location>
        <begin position="42"/>
        <end position="62"/>
    </location>
</feature>
<dbReference type="EMBL" id="CP025299">
    <property type="protein sequence ID" value="AUG28673.1"/>
    <property type="molecule type" value="Genomic_DNA"/>
</dbReference>
<keyword evidence="3" id="KW-1003">Cell membrane</keyword>
<dbReference type="KEGG" id="mhos:CXR34_03795"/>
<feature type="transmembrane region" description="Helical" evidence="7">
    <location>
        <begin position="261"/>
        <end position="287"/>
    </location>
</feature>
<proteinExistence type="inferred from homology"/>
<organism evidence="9 10">
    <name type="scientific">Microbacterium hominis</name>
    <dbReference type="NCBI Taxonomy" id="162426"/>
    <lineage>
        <taxon>Bacteria</taxon>
        <taxon>Bacillati</taxon>
        <taxon>Actinomycetota</taxon>
        <taxon>Actinomycetes</taxon>
        <taxon>Micrococcales</taxon>
        <taxon>Microbacteriaceae</taxon>
        <taxon>Microbacterium</taxon>
    </lineage>
</organism>
<evidence type="ECO:0000256" key="3">
    <source>
        <dbReference type="ARBA" id="ARBA00022475"/>
    </source>
</evidence>
<dbReference type="Gene3D" id="1.10.3720.10">
    <property type="entry name" value="MetI-like"/>
    <property type="match status" value="1"/>
</dbReference>
<dbReference type="GO" id="GO:0055085">
    <property type="term" value="P:transmembrane transport"/>
    <property type="evidence" value="ECO:0007669"/>
    <property type="project" value="InterPro"/>
</dbReference>
<dbReference type="Proteomes" id="UP000233276">
    <property type="component" value="Chromosome"/>
</dbReference>
<dbReference type="PANTHER" id="PTHR43163:SF6">
    <property type="entry name" value="DIPEPTIDE TRANSPORT SYSTEM PERMEASE PROTEIN DPPB-RELATED"/>
    <property type="match status" value="1"/>
</dbReference>
<comment type="subcellular location">
    <subcellularLocation>
        <location evidence="1 7">Cell membrane</location>
        <topology evidence="1 7">Multi-pass membrane protein</topology>
    </subcellularLocation>
</comment>
<dbReference type="Pfam" id="PF19300">
    <property type="entry name" value="BPD_transp_1_N"/>
    <property type="match status" value="1"/>
</dbReference>
<dbReference type="Pfam" id="PF00528">
    <property type="entry name" value="BPD_transp_1"/>
    <property type="match status" value="1"/>
</dbReference>
<dbReference type="SUPFAM" id="SSF161098">
    <property type="entry name" value="MetI-like"/>
    <property type="match status" value="1"/>
</dbReference>
<evidence type="ECO:0000313" key="10">
    <source>
        <dbReference type="Proteomes" id="UP000233276"/>
    </source>
</evidence>